<proteinExistence type="predicted"/>
<name>A0ABD5CJC6_9BURK</name>
<evidence type="ECO:0008006" key="3">
    <source>
        <dbReference type="Google" id="ProtNLM"/>
    </source>
</evidence>
<dbReference type="Proteomes" id="UP001245184">
    <property type="component" value="Unassembled WGS sequence"/>
</dbReference>
<accession>A0ABD5CJC6</accession>
<organism evidence="1 2">
    <name type="scientific">Paraburkholderia graminis</name>
    <dbReference type="NCBI Taxonomy" id="60548"/>
    <lineage>
        <taxon>Bacteria</taxon>
        <taxon>Pseudomonadati</taxon>
        <taxon>Pseudomonadota</taxon>
        <taxon>Betaproteobacteria</taxon>
        <taxon>Burkholderiales</taxon>
        <taxon>Burkholderiaceae</taxon>
        <taxon>Paraburkholderia</taxon>
    </lineage>
</organism>
<dbReference type="EMBL" id="JAVIZN010000002">
    <property type="protein sequence ID" value="MDR6205362.1"/>
    <property type="molecule type" value="Genomic_DNA"/>
</dbReference>
<sequence length="626" mass="69456">MTSSFTSLPAAASPWAAHHHTPHPVKQIAPETAVSPVSIFSDDHWSYYDESLRGSLDYRCEVEIRWSDYRGFIKESLITEMKVLTYVCINRHFVLYSKRGVKPKTVITEVKRLISAMTRSLNLERIGYFSDVTASEWKSMIASTKSRTIVRALLKKLAHPAVAEYLPGGPPSLRLEHLRGQAPARSDTNTTVGLPFELFGMLSHISQKTVLVFLNLIDSSPLAPDSEQLLPVSEAAAFKGKLSRAFNAYKDYASNVRAKKLSHEKRKRFKKQFEADFGIPLRLFVVYLRLVHGAALSFVVLYTGMRASELRLLRHSGLFSKDGQYFIQTTVSKHQPLANAVECDRWVATDALVDAMTCLQQLSAINGSPFLAQQPSMQPAANPAGAPKPPNRIGITAGLQEFFRAAIRTGPFATWKPTLQQFREGLAEQMARMHVKMPYASMQLKHLAVSSQRALRGLPAQITMRYGNYPRTLLSTVVGVDAVSRIKTEQVSSLFGAHRAFAGGGAETHRQKVEAYFAGMGLEGKERDDFVAKIAPHVSVYASGIGFCSLNLLSDRNSSAPPCLGDLQCNPFDCSNSVVPEYNRPAIKLRLEKCDEAAASGNVVDTERLQRLRNAYMSMLEQLDAR</sequence>
<dbReference type="AlphaFoldDB" id="A0ABD5CJC6"/>
<evidence type="ECO:0000313" key="1">
    <source>
        <dbReference type="EMBL" id="MDR6205362.1"/>
    </source>
</evidence>
<protein>
    <recommendedName>
        <fullName evidence="3">Phage integrase family protein</fullName>
    </recommendedName>
</protein>
<comment type="caution">
    <text evidence="1">The sequence shown here is derived from an EMBL/GenBank/DDBJ whole genome shotgun (WGS) entry which is preliminary data.</text>
</comment>
<reference evidence="1 2" key="1">
    <citation type="submission" date="2023-08" db="EMBL/GenBank/DDBJ databases">
        <title>Genome sequencing of plant associated microbes to promote plant fitness in Sorghum bicolor and Oryza sativa.</title>
        <authorList>
            <person name="Coleman-Derr D."/>
        </authorList>
    </citation>
    <scope>NUCLEOTIDE SEQUENCE [LARGE SCALE GENOMIC DNA]</scope>
    <source>
        <strain evidence="1 2">SLBN-33</strain>
    </source>
</reference>
<evidence type="ECO:0000313" key="2">
    <source>
        <dbReference type="Proteomes" id="UP001245184"/>
    </source>
</evidence>
<dbReference type="RefSeq" id="WP_310033055.1">
    <property type="nucleotide sequence ID" value="NZ_JAVIZN010000002.1"/>
</dbReference>
<gene>
    <name evidence="1" type="ORF">QF025_004082</name>
</gene>